<evidence type="ECO:0000313" key="1">
    <source>
        <dbReference type="EMBL" id="SUS08002.1"/>
    </source>
</evidence>
<proteinExistence type="predicted"/>
<dbReference type="EMBL" id="UIDG01000504">
    <property type="protein sequence ID" value="SUS08002.1"/>
    <property type="molecule type" value="Genomic_DNA"/>
</dbReference>
<organism evidence="1">
    <name type="scientific">metagenome</name>
    <dbReference type="NCBI Taxonomy" id="256318"/>
    <lineage>
        <taxon>unclassified sequences</taxon>
        <taxon>metagenomes</taxon>
    </lineage>
</organism>
<dbReference type="AlphaFoldDB" id="A0A380THP9"/>
<accession>A0A380THP9</accession>
<sequence length="78" mass="8616">MKRLPSLLPSTVLVQRPNRAIHARARLSLHNILNRVHFRHKQDVRSVCAGALGQGARQRDRRALREGCKGAGCNAALA</sequence>
<reference evidence="1" key="1">
    <citation type="submission" date="2018-07" db="EMBL/GenBank/DDBJ databases">
        <authorList>
            <person name="Quirk P.G."/>
            <person name="Krulwich T.A."/>
        </authorList>
    </citation>
    <scope>NUCLEOTIDE SEQUENCE</scope>
</reference>
<protein>
    <submittedName>
        <fullName evidence="1">Uncharacterized protein</fullName>
    </submittedName>
</protein>
<gene>
    <name evidence="1" type="ORF">DF3PB_5520003</name>
</gene>
<name>A0A380THP9_9ZZZZ</name>